<keyword evidence="2" id="KW-1185">Reference proteome</keyword>
<evidence type="ECO:0000313" key="2">
    <source>
        <dbReference type="Proteomes" id="UP000790709"/>
    </source>
</evidence>
<accession>A0ACB8C0F3</accession>
<name>A0ACB8C0F3_9AGAM</name>
<dbReference type="EMBL" id="MU266332">
    <property type="protein sequence ID" value="KAH7930488.1"/>
    <property type="molecule type" value="Genomic_DNA"/>
</dbReference>
<reference evidence="1" key="1">
    <citation type="journal article" date="2021" name="New Phytol.">
        <title>Evolutionary innovations through gain and loss of genes in the ectomycorrhizal Boletales.</title>
        <authorList>
            <person name="Wu G."/>
            <person name="Miyauchi S."/>
            <person name="Morin E."/>
            <person name="Kuo A."/>
            <person name="Drula E."/>
            <person name="Varga T."/>
            <person name="Kohler A."/>
            <person name="Feng B."/>
            <person name="Cao Y."/>
            <person name="Lipzen A."/>
            <person name="Daum C."/>
            <person name="Hundley H."/>
            <person name="Pangilinan J."/>
            <person name="Johnson J."/>
            <person name="Barry K."/>
            <person name="LaButti K."/>
            <person name="Ng V."/>
            <person name="Ahrendt S."/>
            <person name="Min B."/>
            <person name="Choi I.G."/>
            <person name="Park H."/>
            <person name="Plett J.M."/>
            <person name="Magnuson J."/>
            <person name="Spatafora J.W."/>
            <person name="Nagy L.G."/>
            <person name="Henrissat B."/>
            <person name="Grigoriev I.V."/>
            <person name="Yang Z.L."/>
            <person name="Xu J."/>
            <person name="Martin F.M."/>
        </authorList>
    </citation>
    <scope>NUCLEOTIDE SEQUENCE</scope>
    <source>
        <strain evidence="1">KUC20120723A-06</strain>
    </source>
</reference>
<evidence type="ECO:0000313" key="1">
    <source>
        <dbReference type="EMBL" id="KAH7930488.1"/>
    </source>
</evidence>
<organism evidence="1 2">
    <name type="scientific">Leucogyrophana mollusca</name>
    <dbReference type="NCBI Taxonomy" id="85980"/>
    <lineage>
        <taxon>Eukaryota</taxon>
        <taxon>Fungi</taxon>
        <taxon>Dikarya</taxon>
        <taxon>Basidiomycota</taxon>
        <taxon>Agaricomycotina</taxon>
        <taxon>Agaricomycetes</taxon>
        <taxon>Agaricomycetidae</taxon>
        <taxon>Boletales</taxon>
        <taxon>Boletales incertae sedis</taxon>
        <taxon>Leucogyrophana</taxon>
    </lineage>
</organism>
<protein>
    <submittedName>
        <fullName evidence="1">PAH2 domain-containing protein</fullName>
    </submittedName>
</protein>
<proteinExistence type="predicted"/>
<comment type="caution">
    <text evidence="1">The sequence shown here is derived from an EMBL/GenBank/DDBJ whole genome shotgun (WGS) entry which is preliminary data.</text>
</comment>
<gene>
    <name evidence="1" type="ORF">BV22DRAFT_997983</name>
</gene>
<sequence>PITVTDALSYLDVVKAQLKDEPEVYNQFLNLMADFKNHVIDTPGVINRVSQLFHGNSHLIHGFNVFLPPEYHIEMSTDPPNP</sequence>
<dbReference type="Proteomes" id="UP000790709">
    <property type="component" value="Unassembled WGS sequence"/>
</dbReference>
<feature type="non-terminal residue" evidence="1">
    <location>
        <position position="1"/>
    </location>
</feature>
<feature type="non-terminal residue" evidence="1">
    <location>
        <position position="82"/>
    </location>
</feature>